<dbReference type="PANTHER" id="PTHR10997">
    <property type="entry name" value="IMPORTIN-7, 8, 11"/>
    <property type="match status" value="1"/>
</dbReference>
<evidence type="ECO:0000256" key="4">
    <source>
        <dbReference type="ARBA" id="ARBA00023242"/>
    </source>
</evidence>
<dbReference type="GO" id="GO:0005829">
    <property type="term" value="C:cytosol"/>
    <property type="evidence" value="ECO:0007669"/>
    <property type="project" value="TreeGrafter"/>
</dbReference>
<evidence type="ECO:0000256" key="1">
    <source>
        <dbReference type="ARBA" id="ARBA00004123"/>
    </source>
</evidence>
<proteinExistence type="inferred from homology"/>
<feature type="domain" description="Importin N-terminal" evidence="5">
    <location>
        <begin position="26"/>
        <end position="121"/>
    </location>
</feature>
<dbReference type="InterPro" id="IPR011989">
    <property type="entry name" value="ARM-like"/>
</dbReference>
<organism evidence="6 7">
    <name type="scientific">Hyaloperonospora brassicae</name>
    <name type="common">Brassica downy mildew</name>
    <name type="synonym">Peronospora brassicae</name>
    <dbReference type="NCBI Taxonomy" id="162125"/>
    <lineage>
        <taxon>Eukaryota</taxon>
        <taxon>Sar</taxon>
        <taxon>Stramenopiles</taxon>
        <taxon>Oomycota</taxon>
        <taxon>Peronosporomycetes</taxon>
        <taxon>Peronosporales</taxon>
        <taxon>Peronosporaceae</taxon>
        <taxon>Hyaloperonospora</taxon>
    </lineage>
</organism>
<dbReference type="AlphaFoldDB" id="A0AAV0UBU0"/>
<dbReference type="InterPro" id="IPR058669">
    <property type="entry name" value="TPR_IPO7/11-like"/>
</dbReference>
<dbReference type="PANTHER" id="PTHR10997:SF70">
    <property type="entry name" value="IMPORTIN N-TERMINAL DOMAIN-CONTAINING PROTEIN"/>
    <property type="match status" value="1"/>
</dbReference>
<evidence type="ECO:0000313" key="6">
    <source>
        <dbReference type="EMBL" id="CAI5732399.1"/>
    </source>
</evidence>
<accession>A0AAV0UBU0</accession>
<dbReference type="Gene3D" id="1.25.10.10">
    <property type="entry name" value="Leucine-rich Repeat Variant"/>
    <property type="match status" value="1"/>
</dbReference>
<evidence type="ECO:0000313" key="7">
    <source>
        <dbReference type="Proteomes" id="UP001162031"/>
    </source>
</evidence>
<dbReference type="SUPFAM" id="SSF48371">
    <property type="entry name" value="ARM repeat"/>
    <property type="match status" value="1"/>
</dbReference>
<dbReference type="InterPro" id="IPR016024">
    <property type="entry name" value="ARM-type_fold"/>
</dbReference>
<dbReference type="PROSITE" id="PS50166">
    <property type="entry name" value="IMPORTIN_B_NT"/>
    <property type="match status" value="1"/>
</dbReference>
<evidence type="ECO:0000259" key="5">
    <source>
        <dbReference type="PROSITE" id="PS50166"/>
    </source>
</evidence>
<dbReference type="GO" id="GO:0031267">
    <property type="term" value="F:small GTPase binding"/>
    <property type="evidence" value="ECO:0007669"/>
    <property type="project" value="InterPro"/>
</dbReference>
<dbReference type="GO" id="GO:0006606">
    <property type="term" value="P:protein import into nucleus"/>
    <property type="evidence" value="ECO:0007669"/>
    <property type="project" value="TreeGrafter"/>
</dbReference>
<dbReference type="InterPro" id="IPR001494">
    <property type="entry name" value="Importin-beta_N"/>
</dbReference>
<comment type="similarity">
    <text evidence="2">Belongs to the importin beta family.</text>
</comment>
<gene>
    <name evidence="6" type="ORF">HBR001_LOCUS5503</name>
</gene>
<dbReference type="Proteomes" id="UP001162031">
    <property type="component" value="Unassembled WGS sequence"/>
</dbReference>
<dbReference type="Pfam" id="PF25758">
    <property type="entry name" value="TPR_IPO11"/>
    <property type="match status" value="1"/>
</dbReference>
<keyword evidence="7" id="KW-1185">Reference proteome</keyword>
<reference evidence="6" key="1">
    <citation type="submission" date="2022-12" db="EMBL/GenBank/DDBJ databases">
        <authorList>
            <person name="Webb A."/>
        </authorList>
    </citation>
    <scope>NUCLEOTIDE SEQUENCE</scope>
    <source>
        <strain evidence="6">Hp1</strain>
    </source>
</reference>
<keyword evidence="3" id="KW-0813">Transport</keyword>
<name>A0AAV0UBU0_HYABA</name>
<dbReference type="GO" id="GO:0005635">
    <property type="term" value="C:nuclear envelope"/>
    <property type="evidence" value="ECO:0007669"/>
    <property type="project" value="TreeGrafter"/>
</dbReference>
<evidence type="ECO:0000256" key="2">
    <source>
        <dbReference type="ARBA" id="ARBA00007991"/>
    </source>
</evidence>
<protein>
    <recommendedName>
        <fullName evidence="5">Importin N-terminal domain-containing protein</fullName>
    </recommendedName>
</protein>
<keyword evidence="4" id="KW-0539">Nucleus</keyword>
<comment type="caution">
    <text evidence="6">The sequence shown here is derived from an EMBL/GenBank/DDBJ whole genome shotgun (WGS) entry which is preliminary data.</text>
</comment>
<evidence type="ECO:0000256" key="3">
    <source>
        <dbReference type="ARBA" id="ARBA00022448"/>
    </source>
</evidence>
<dbReference type="EMBL" id="CANTFL010001155">
    <property type="protein sequence ID" value="CAI5732399.1"/>
    <property type="molecule type" value="Genomic_DNA"/>
</dbReference>
<comment type="subcellular location">
    <subcellularLocation>
        <location evidence="1">Nucleus</location>
    </subcellularLocation>
</comment>
<sequence>MATDVSRMRELLTQSLRAPEPQRSAAEKDLQQLQRCAITAPFLAEVLAMCVALPDADHTPRNLAQLAAEDADVRLFAVLWLKQYLKAQWKTRTKVDNTTTNLLSDQERDHMRRVLLFAALHEPQPTIALHLSLLIASLVRLEYPRQWTFEMLFPVMLQPLRRESGGTDVSRESRGLAVCYCVVKELATRRLVQHRKQFALLSVELLPLLLQYWMAAATQLNESLARAEKEAAGFVGGQKMASIASALSVGGEQLSALLTATKLVSTMLLNAFRDLMALQNGDLMRSALVGFYSQLERLVTFRQTCVPLDSEAGNATFGTEASEMMLALDKCMYRIAAIVVGVQNSYPIEFREYLPPFLGLFWNIATAFASVSATVAPSPRKLQIVALQFFANVLSCRLYKKDSLPGSECTTRIVKVITSTGDVMLTDAMVLEAQAAVHAFFTHTENRFASMMNLVVMHYMTLTAKDLEEWQGDPEAYCTFIESLTAKESARACAENVFLTLMHRFPDQAIPCLTQMTSAASAYLVELGHGRVSATRDDRRILDMDAVLLAIGLGCYDLHDCFEFEPWFITNLVPILMNPDSAVGSYQGQPVLRFRIVWLVSCWLAQLSASVRPPLYDALLNTPAFFHEADANLALQLRIVQTLESMMGDWGFQHDAFAPFLPQALKCLFAVFSQASEPESKMKVLSCLEAIVQACGEHIVGFCHQISAPLPALWANESDASNLVRQKILQLMAKLLTIVKEAHANPAGEHVENDSLETFLNMCVQVIWFATDVSNPDEVFLMESGLELWNEAAEVSTVYTEQIHLLFGNALRLMERDYEHVALVLALVERYLRLGKTQFWQTYHQSVCGLLQGLFGNVKTEASLQIAQVVEIAVTTLSSDHMEGIVLVVKAMVGACIAFQQGELKHEPETVLAGYLSVVARLMVIDLDFTLKTVLVDGHVVAVLVDTMLRLFYTVGTSPLTLLRRKVWALALCSTVMQIGQSLLAKTGQVLEICVEVIEEEEEERKQKQTAAAADQDKDGPRSGVYRAFLAHHRSQHQQLRAEDISISAVDLKESVCERLNDLAVKLGSSAFHELLQTVDSSVLRKFQS</sequence>